<dbReference type="EMBL" id="RWGY01000031">
    <property type="protein sequence ID" value="TVU15135.1"/>
    <property type="molecule type" value="Genomic_DNA"/>
</dbReference>
<evidence type="ECO:0000313" key="8">
    <source>
        <dbReference type="EMBL" id="TVU15135.1"/>
    </source>
</evidence>
<reference evidence="8 9" key="1">
    <citation type="journal article" date="2019" name="Sci. Rep.">
        <title>A high-quality genome of Eragrostis curvula grass provides insights into Poaceae evolution and supports new strategies to enhance forage quality.</title>
        <authorList>
            <person name="Carballo J."/>
            <person name="Santos B.A.C.M."/>
            <person name="Zappacosta D."/>
            <person name="Garbus I."/>
            <person name="Selva J.P."/>
            <person name="Gallo C.A."/>
            <person name="Diaz A."/>
            <person name="Albertini E."/>
            <person name="Caccamo M."/>
            <person name="Echenique V."/>
        </authorList>
    </citation>
    <scope>NUCLEOTIDE SEQUENCE [LARGE SCALE GENOMIC DNA]</scope>
    <source>
        <strain evidence="9">cv. Victoria</strain>
        <tissue evidence="8">Leaf</tissue>
    </source>
</reference>
<feature type="domain" description="EamA" evidence="7">
    <location>
        <begin position="272"/>
        <end position="402"/>
    </location>
</feature>
<organism evidence="8 9">
    <name type="scientific">Eragrostis curvula</name>
    <name type="common">weeping love grass</name>
    <dbReference type="NCBI Taxonomy" id="38414"/>
    <lineage>
        <taxon>Eukaryota</taxon>
        <taxon>Viridiplantae</taxon>
        <taxon>Streptophyta</taxon>
        <taxon>Embryophyta</taxon>
        <taxon>Tracheophyta</taxon>
        <taxon>Spermatophyta</taxon>
        <taxon>Magnoliopsida</taxon>
        <taxon>Liliopsida</taxon>
        <taxon>Poales</taxon>
        <taxon>Poaceae</taxon>
        <taxon>PACMAD clade</taxon>
        <taxon>Chloridoideae</taxon>
        <taxon>Eragrostideae</taxon>
        <taxon>Eragrostidinae</taxon>
        <taxon>Eragrostis</taxon>
    </lineage>
</organism>
<dbReference type="Gramene" id="TVU15135">
    <property type="protein sequence ID" value="TVU15135"/>
    <property type="gene ID" value="EJB05_38640"/>
</dbReference>
<dbReference type="Proteomes" id="UP000324897">
    <property type="component" value="Unassembled WGS sequence"/>
</dbReference>
<dbReference type="SUPFAM" id="SSF103481">
    <property type="entry name" value="Multidrug resistance efflux transporter EmrE"/>
    <property type="match status" value="2"/>
</dbReference>
<proteinExistence type="inferred from homology"/>
<feature type="transmembrane region" description="Helical" evidence="6">
    <location>
        <begin position="555"/>
        <end position="573"/>
    </location>
</feature>
<evidence type="ECO:0000259" key="7">
    <source>
        <dbReference type="Pfam" id="PF00892"/>
    </source>
</evidence>
<dbReference type="InterPro" id="IPR000620">
    <property type="entry name" value="EamA_dom"/>
</dbReference>
<sequence length="604" mass="64923">MVIPNSWEKLVSVLCACAEEILDDVSPQITFVEAIFFVSLRSIMDPNMKQLQEALVDIETDAEQVLLARHQLVENDKVRNANREALTALRKKARTTKTSVPSPFEVIMKEMEGSSGKVLIKEICPTCGDHDPKEHTWLMFPGSDMFARVPFHVAHTVLEKDQERPDFDTKKLQSFVKERSLVIAEKGALAGSVGLDTDDKPSKIATGLTRPRDVRGDLQGRESKETARACMAGAPAVTATGAGVPPLPALGRGCWEDGAISLGLVAVQLGGAAYMVVVTPVLALGLDPLFLVAVGSLCTGILTLPFAVKLERKKWPSELSNRLLLQFVVLALGGVTGFQALMLHGMKMTSPAIASAMPNLAPGFIFIVAGCLGFERVDLRCRYTRAKILGTVLCLGGAVAMSVLQSPATPRGHALHRTLDRAVARSHRDWAVGCLFLLGAVLVLSGTIVLQAATMIHFPAPFTLCSVTSLIGAVLTAAFQVVTAGQFSPGTPQISLEIVISIVLVGGLVSSACIMFQTWALEKKGPVMVSMFSPTQTVGSAIFSALFLGRVMQPGSLLGMVFLFSGLYVVLWAKKKEGLVLAEDRMARDLPAEQDMQKPLLFHI</sequence>
<dbReference type="InterPro" id="IPR037185">
    <property type="entry name" value="EmrE-like"/>
</dbReference>
<feature type="transmembrane region" description="Helical" evidence="6">
    <location>
        <begin position="323"/>
        <end position="346"/>
    </location>
</feature>
<dbReference type="GO" id="GO:0016020">
    <property type="term" value="C:membrane"/>
    <property type="evidence" value="ECO:0007669"/>
    <property type="project" value="UniProtKB-SubCell"/>
</dbReference>
<gene>
    <name evidence="8" type="ORF">EJB05_38640</name>
</gene>
<keyword evidence="9" id="KW-1185">Reference proteome</keyword>
<dbReference type="Pfam" id="PF00892">
    <property type="entry name" value="EamA"/>
    <property type="match status" value="2"/>
</dbReference>
<name>A0A5J9TV12_9POAL</name>
<evidence type="ECO:0000256" key="2">
    <source>
        <dbReference type="ARBA" id="ARBA00007635"/>
    </source>
</evidence>
<dbReference type="CDD" id="cd22860">
    <property type="entry name" value="PDRG1"/>
    <property type="match status" value="1"/>
</dbReference>
<dbReference type="InterPro" id="IPR030184">
    <property type="entry name" value="WAT1-related"/>
</dbReference>
<evidence type="ECO:0000256" key="3">
    <source>
        <dbReference type="ARBA" id="ARBA00022692"/>
    </source>
</evidence>
<protein>
    <recommendedName>
        <fullName evidence="7">EamA domain-containing protein</fullName>
    </recommendedName>
</protein>
<feature type="transmembrane region" description="Helical" evidence="6">
    <location>
        <begin position="386"/>
        <end position="404"/>
    </location>
</feature>
<evidence type="ECO:0000256" key="1">
    <source>
        <dbReference type="ARBA" id="ARBA00004141"/>
    </source>
</evidence>
<feature type="transmembrane region" description="Helical" evidence="6">
    <location>
        <begin position="494"/>
        <end position="516"/>
    </location>
</feature>
<dbReference type="OrthoDB" id="642067at2759"/>
<comment type="similarity">
    <text evidence="2">Belongs to the drug/metabolite transporter (DMT) superfamily. Plant drug/metabolite exporter (P-DME) (TC 2.A.7.4) family.</text>
</comment>
<feature type="transmembrane region" description="Helical" evidence="6">
    <location>
        <begin position="462"/>
        <end position="482"/>
    </location>
</feature>
<evidence type="ECO:0000256" key="6">
    <source>
        <dbReference type="SAM" id="Phobius"/>
    </source>
</evidence>
<evidence type="ECO:0000256" key="5">
    <source>
        <dbReference type="ARBA" id="ARBA00023136"/>
    </source>
</evidence>
<feature type="non-terminal residue" evidence="8">
    <location>
        <position position="1"/>
    </location>
</feature>
<evidence type="ECO:0000313" key="9">
    <source>
        <dbReference type="Proteomes" id="UP000324897"/>
    </source>
</evidence>
<keyword evidence="3 6" id="KW-0812">Transmembrane</keyword>
<feature type="domain" description="EamA" evidence="7">
    <location>
        <begin position="433"/>
        <end position="571"/>
    </location>
</feature>
<comment type="caution">
    <text evidence="8">The sequence shown here is derived from an EMBL/GenBank/DDBJ whole genome shotgun (WGS) entry which is preliminary data.</text>
</comment>
<feature type="transmembrane region" description="Helical" evidence="6">
    <location>
        <begin position="289"/>
        <end position="311"/>
    </location>
</feature>
<evidence type="ECO:0000256" key="4">
    <source>
        <dbReference type="ARBA" id="ARBA00022989"/>
    </source>
</evidence>
<feature type="transmembrane region" description="Helical" evidence="6">
    <location>
        <begin position="528"/>
        <end position="549"/>
    </location>
</feature>
<keyword evidence="4 6" id="KW-1133">Transmembrane helix</keyword>
<accession>A0A5J9TV12</accession>
<dbReference type="AlphaFoldDB" id="A0A5J9TV12"/>
<feature type="transmembrane region" description="Helical" evidence="6">
    <location>
        <begin position="352"/>
        <end position="374"/>
    </location>
</feature>
<feature type="transmembrane region" description="Helical" evidence="6">
    <location>
        <begin position="430"/>
        <end position="450"/>
    </location>
</feature>
<comment type="subcellular location">
    <subcellularLocation>
        <location evidence="1">Membrane</location>
        <topology evidence="1">Multi-pass membrane protein</topology>
    </subcellularLocation>
</comment>
<dbReference type="PANTHER" id="PTHR31218">
    <property type="entry name" value="WAT1-RELATED PROTEIN"/>
    <property type="match status" value="1"/>
</dbReference>
<keyword evidence="5 6" id="KW-0472">Membrane</keyword>
<dbReference type="GO" id="GO:0022857">
    <property type="term" value="F:transmembrane transporter activity"/>
    <property type="evidence" value="ECO:0007669"/>
    <property type="project" value="InterPro"/>
</dbReference>
<feature type="transmembrane region" description="Helical" evidence="6">
    <location>
        <begin position="262"/>
        <end position="283"/>
    </location>
</feature>